<gene>
    <name evidence="1" type="primary">flgN</name>
</gene>
<accession>A0A0A7RHJ2</accession>
<keyword evidence="1" id="KW-0969">Cilium</keyword>
<dbReference type="EMBL" id="KM886865">
    <property type="protein sequence ID" value="AJA34024.1"/>
    <property type="molecule type" value="Genomic_DNA"/>
</dbReference>
<organism evidence="1">
    <name type="scientific">Liquorilactobacillus hordei</name>
    <dbReference type="NCBI Taxonomy" id="468911"/>
    <lineage>
        <taxon>Bacteria</taxon>
        <taxon>Bacillati</taxon>
        <taxon>Bacillota</taxon>
        <taxon>Bacilli</taxon>
        <taxon>Lactobacillales</taxon>
        <taxon>Lactobacillaceae</taxon>
        <taxon>Liquorilactobacillus</taxon>
    </lineage>
</organism>
<proteinExistence type="predicted"/>
<evidence type="ECO:0000313" key="1">
    <source>
        <dbReference type="EMBL" id="AJA34024.1"/>
    </source>
</evidence>
<keyword evidence="1" id="KW-0282">Flagellum</keyword>
<keyword evidence="1" id="KW-0966">Cell projection</keyword>
<name>A0A0A7RHJ2_9LACO</name>
<dbReference type="AlphaFoldDB" id="A0A0A7RHJ2"/>
<sequence>MQTREFERHLGSFVRLLKKERTYLIKDDGENLISLLSEKENFVKILEEYHGDVSEKARGLITKIKVQQEENLLLTQQAMSYQNMLMTTIKKNLGNSAGTYSKSAQVKGEIRTNLIDEEV</sequence>
<reference evidence="1" key="1">
    <citation type="journal article" date="2014" name="Appl. Environ. Microbiol.">
        <title>Detection and genomic characterization of motility in Lactobacillus curvatus: confirmation of motility in a species outside the Lactobacillus salivarius clade.</title>
        <authorList>
            <person name="Cousin F.J."/>
            <person name="Lynch S.M."/>
            <person name="Harris H.M."/>
            <person name="McCann A."/>
            <person name="Lynch D.B."/>
            <person name="Neville B.A."/>
            <person name="Irisawa T."/>
            <person name="Okada S."/>
            <person name="Endo A."/>
            <person name="O'Toole P.W."/>
        </authorList>
    </citation>
    <scope>NUCLEOTIDE SEQUENCE</scope>
    <source>
        <strain evidence="1">DSM 19519</strain>
    </source>
</reference>
<protein>
    <submittedName>
        <fullName evidence="1">Flagella synthesis protein FlgN</fullName>
    </submittedName>
</protein>